<dbReference type="Pfam" id="PF19580">
    <property type="entry name" value="Exo_endo_phos_3"/>
    <property type="match status" value="1"/>
</dbReference>
<keyword evidence="4" id="KW-1185">Reference proteome</keyword>
<keyword evidence="3" id="KW-0540">Nuclease</keyword>
<comment type="caution">
    <text evidence="3">The sequence shown here is derived from an EMBL/GenBank/DDBJ whole genome shotgun (WGS) entry which is preliminary data.</text>
</comment>
<keyword evidence="3" id="KW-0378">Hydrolase</keyword>
<dbReference type="InterPro" id="IPR005135">
    <property type="entry name" value="Endo/exonuclease/phosphatase"/>
</dbReference>
<feature type="signal peptide" evidence="1">
    <location>
        <begin position="1"/>
        <end position="21"/>
    </location>
</feature>
<dbReference type="PANTHER" id="PTHR42834">
    <property type="entry name" value="ENDONUCLEASE/EXONUCLEASE/PHOSPHATASE FAMILY PROTEIN (AFU_ORTHOLOGUE AFUA_3G09210)"/>
    <property type="match status" value="1"/>
</dbReference>
<evidence type="ECO:0000259" key="2">
    <source>
        <dbReference type="Pfam" id="PF19580"/>
    </source>
</evidence>
<evidence type="ECO:0000313" key="4">
    <source>
        <dbReference type="Proteomes" id="UP001549146"/>
    </source>
</evidence>
<dbReference type="SUPFAM" id="SSF56219">
    <property type="entry name" value="DNase I-like"/>
    <property type="match status" value="1"/>
</dbReference>
<dbReference type="Proteomes" id="UP001549146">
    <property type="component" value="Unassembled WGS sequence"/>
</dbReference>
<dbReference type="GO" id="GO:0004519">
    <property type="term" value="F:endonuclease activity"/>
    <property type="evidence" value="ECO:0007669"/>
    <property type="project" value="UniProtKB-KW"/>
</dbReference>
<name>A0ABV2LT66_9FLAO</name>
<dbReference type="EMBL" id="JBEPMO010000001">
    <property type="protein sequence ID" value="MET3730638.1"/>
    <property type="molecule type" value="Genomic_DNA"/>
</dbReference>
<keyword evidence="1" id="KW-0732">Signal</keyword>
<dbReference type="Gene3D" id="3.60.10.10">
    <property type="entry name" value="Endonuclease/exonuclease/phosphatase"/>
    <property type="match status" value="1"/>
</dbReference>
<gene>
    <name evidence="3" type="ORF">ABID46_000190</name>
</gene>
<dbReference type="PANTHER" id="PTHR42834:SF1">
    <property type="entry name" value="ENDONUCLEASE_EXONUCLEASE_PHOSPHATASE FAMILY PROTEIN (AFU_ORTHOLOGUE AFUA_3G09210)"/>
    <property type="match status" value="1"/>
</dbReference>
<feature type="chain" id="PRO_5046357302" evidence="1">
    <location>
        <begin position="22"/>
        <end position="399"/>
    </location>
</feature>
<feature type="domain" description="Endonuclease/exonuclease/phosphatase" evidence="2">
    <location>
        <begin position="97"/>
        <end position="394"/>
    </location>
</feature>
<dbReference type="RefSeq" id="WP_354505835.1">
    <property type="nucleotide sequence ID" value="NZ_JBEPMO010000001.1"/>
</dbReference>
<keyword evidence="3" id="KW-0255">Endonuclease</keyword>
<evidence type="ECO:0000256" key="1">
    <source>
        <dbReference type="SAM" id="SignalP"/>
    </source>
</evidence>
<reference evidence="3 4" key="1">
    <citation type="submission" date="2024-06" db="EMBL/GenBank/DDBJ databases">
        <title>Genomic Encyclopedia of Type Strains, Phase IV (KMG-IV): sequencing the most valuable type-strain genomes for metagenomic binning, comparative biology and taxonomic classification.</title>
        <authorList>
            <person name="Goeker M."/>
        </authorList>
    </citation>
    <scope>NUCLEOTIDE SEQUENCE [LARGE SCALE GENOMIC DNA]</scope>
    <source>
        <strain evidence="3 4">DSM 29388</strain>
    </source>
</reference>
<accession>A0ABV2LT66</accession>
<dbReference type="GO" id="GO:0016787">
    <property type="term" value="F:hydrolase activity"/>
    <property type="evidence" value="ECO:0007669"/>
    <property type="project" value="UniProtKB-KW"/>
</dbReference>
<proteinExistence type="predicted"/>
<organism evidence="3 4">
    <name type="scientific">Moheibacter stercoris</name>
    <dbReference type="NCBI Taxonomy" id="1628251"/>
    <lineage>
        <taxon>Bacteria</taxon>
        <taxon>Pseudomonadati</taxon>
        <taxon>Bacteroidota</taxon>
        <taxon>Flavobacteriia</taxon>
        <taxon>Flavobacteriales</taxon>
        <taxon>Weeksellaceae</taxon>
        <taxon>Moheibacter</taxon>
    </lineage>
</organism>
<protein>
    <submittedName>
        <fullName evidence="3">Endonuclease/exonuclease/phosphatase family metal-dependent hydrolase</fullName>
    </submittedName>
</protein>
<evidence type="ECO:0000313" key="3">
    <source>
        <dbReference type="EMBL" id="MET3730638.1"/>
    </source>
</evidence>
<dbReference type="InterPro" id="IPR036691">
    <property type="entry name" value="Endo/exonu/phosph_ase_sf"/>
</dbReference>
<sequence length="399" mass="45518">MNKSLSFLTLLMLLLSLDAFGQQKFKAAAVGFYNLENLFDTEASVGYIDGTRSPNDPNYHISIKASDISKYDTVAYRGSYTYENLEGKKIIRPLILQTEEFHPNGKKVWTKERYNQKLKNLSEVIAELGKTDTQTAPVIVGLCEIENKEVVEDLINQPALKRFDYGVVHFNSMDARGVDVALIYQKSRFQVTKAKPYFVEIFHSDGYRQYTRDILRVTGMLDGEEITFLVNHWPSRSGGEQVSMPKRKKAAEVMKGIFDEIRAEDPNAKIIAMGDFNDDPTSPSIKQVMGTEGKKERVKNADIFNPMEAMFKKGMGTLGYRDSWNLFDQILVTGTLVENNKKFDSYKVFKTAIFSAPYLITPEGQYKGYPFRMYGGDTFYAKGYSDHFPVYTILLREMK</sequence>